<dbReference type="FunFam" id="3.30.70.270:FF:000020">
    <property type="entry name" value="Transposon Tf2-6 polyprotein-like Protein"/>
    <property type="match status" value="1"/>
</dbReference>
<keyword evidence="4" id="KW-0548">Nucleotidyltransferase</keyword>
<keyword evidence="10" id="KW-0511">Multifunctional enzyme</keyword>
<feature type="compositionally biased region" description="Low complexity" evidence="11">
    <location>
        <begin position="417"/>
        <end position="429"/>
    </location>
</feature>
<keyword evidence="6" id="KW-0255">Endonuclease</keyword>
<evidence type="ECO:0000256" key="10">
    <source>
        <dbReference type="ARBA" id="ARBA00023268"/>
    </source>
</evidence>
<evidence type="ECO:0000313" key="14">
    <source>
        <dbReference type="Proteomes" id="UP001221898"/>
    </source>
</evidence>
<dbReference type="Gene3D" id="2.40.70.10">
    <property type="entry name" value="Acid Proteases"/>
    <property type="match status" value="1"/>
</dbReference>
<dbReference type="InterPro" id="IPR041577">
    <property type="entry name" value="RT_RNaseH_2"/>
</dbReference>
<dbReference type="SUPFAM" id="SSF56672">
    <property type="entry name" value="DNA/RNA polymerases"/>
    <property type="match status" value="1"/>
</dbReference>
<dbReference type="Gene3D" id="3.10.10.10">
    <property type="entry name" value="HIV Type 1 Reverse Transcriptase, subunit A, domain 1"/>
    <property type="match status" value="1"/>
</dbReference>
<keyword evidence="8" id="KW-0694">RNA-binding</keyword>
<dbReference type="SUPFAM" id="SSF50630">
    <property type="entry name" value="Acid proteases"/>
    <property type="match status" value="1"/>
</dbReference>
<feature type="region of interest" description="Disordered" evidence="11">
    <location>
        <begin position="405"/>
        <end position="429"/>
    </location>
</feature>
<dbReference type="PANTHER" id="PTHR37984:SF5">
    <property type="entry name" value="PROTEIN NYNRIN-LIKE"/>
    <property type="match status" value="1"/>
</dbReference>
<evidence type="ECO:0000256" key="9">
    <source>
        <dbReference type="ARBA" id="ARBA00022908"/>
    </source>
</evidence>
<reference evidence="13" key="1">
    <citation type="journal article" date="2023" name="Science">
        <title>Genome structures resolve the early diversification of teleost fishes.</title>
        <authorList>
            <person name="Parey E."/>
            <person name="Louis A."/>
            <person name="Montfort J."/>
            <person name="Bouchez O."/>
            <person name="Roques C."/>
            <person name="Iampietro C."/>
            <person name="Lluch J."/>
            <person name="Castinel A."/>
            <person name="Donnadieu C."/>
            <person name="Desvignes T."/>
            <person name="Floi Bucao C."/>
            <person name="Jouanno E."/>
            <person name="Wen M."/>
            <person name="Mejri S."/>
            <person name="Dirks R."/>
            <person name="Jansen H."/>
            <person name="Henkel C."/>
            <person name="Chen W.J."/>
            <person name="Zahm M."/>
            <person name="Cabau C."/>
            <person name="Klopp C."/>
            <person name="Thompson A.W."/>
            <person name="Robinson-Rechavi M."/>
            <person name="Braasch I."/>
            <person name="Lecointre G."/>
            <person name="Bobe J."/>
            <person name="Postlethwait J.H."/>
            <person name="Berthelot C."/>
            <person name="Roest Crollius H."/>
            <person name="Guiguen Y."/>
        </authorList>
    </citation>
    <scope>NUCLEOTIDE SEQUENCE</scope>
    <source>
        <strain evidence="13">NC1722</strain>
    </source>
</reference>
<dbReference type="InterPro" id="IPR001969">
    <property type="entry name" value="Aspartic_peptidase_AS"/>
</dbReference>
<gene>
    <name evidence="13" type="ORF">AAFF_G00152290</name>
</gene>
<dbReference type="EC" id="3.1.26.4" evidence="2"/>
<feature type="compositionally biased region" description="Polar residues" evidence="11">
    <location>
        <begin position="33"/>
        <end position="44"/>
    </location>
</feature>
<accession>A0AAD7RNG7</accession>
<keyword evidence="9" id="KW-0229">DNA integration</keyword>
<keyword evidence="6" id="KW-0378">Hydrolase</keyword>
<dbReference type="InterPro" id="IPR000477">
    <property type="entry name" value="RT_dom"/>
</dbReference>
<evidence type="ECO:0000256" key="11">
    <source>
        <dbReference type="SAM" id="MobiDB-lite"/>
    </source>
</evidence>
<evidence type="ECO:0000256" key="5">
    <source>
        <dbReference type="ARBA" id="ARBA00022722"/>
    </source>
</evidence>
<protein>
    <recommendedName>
        <fullName evidence="2">ribonuclease H</fullName>
        <ecNumber evidence="2">3.1.26.4</ecNumber>
    </recommendedName>
</protein>
<dbReference type="GO" id="GO:0006508">
    <property type="term" value="P:proteolysis"/>
    <property type="evidence" value="ECO:0007669"/>
    <property type="project" value="InterPro"/>
</dbReference>
<dbReference type="GO" id="GO:0004523">
    <property type="term" value="F:RNA-DNA hybrid ribonuclease activity"/>
    <property type="evidence" value="ECO:0007669"/>
    <property type="project" value="UniProtKB-EC"/>
</dbReference>
<organism evidence="13 14">
    <name type="scientific">Aldrovandia affinis</name>
    <dbReference type="NCBI Taxonomy" id="143900"/>
    <lineage>
        <taxon>Eukaryota</taxon>
        <taxon>Metazoa</taxon>
        <taxon>Chordata</taxon>
        <taxon>Craniata</taxon>
        <taxon>Vertebrata</taxon>
        <taxon>Euteleostomi</taxon>
        <taxon>Actinopterygii</taxon>
        <taxon>Neopterygii</taxon>
        <taxon>Teleostei</taxon>
        <taxon>Notacanthiformes</taxon>
        <taxon>Halosauridae</taxon>
        <taxon>Aldrovandia</taxon>
    </lineage>
</organism>
<dbReference type="CDD" id="cd01647">
    <property type="entry name" value="RT_LTR"/>
    <property type="match status" value="1"/>
</dbReference>
<evidence type="ECO:0000259" key="12">
    <source>
        <dbReference type="PROSITE" id="PS50878"/>
    </source>
</evidence>
<evidence type="ECO:0000256" key="1">
    <source>
        <dbReference type="ARBA" id="ARBA00010879"/>
    </source>
</evidence>
<evidence type="ECO:0000313" key="13">
    <source>
        <dbReference type="EMBL" id="KAJ8387533.1"/>
    </source>
</evidence>
<dbReference type="PROSITE" id="PS00141">
    <property type="entry name" value="ASP_PROTEASE"/>
    <property type="match status" value="1"/>
</dbReference>
<proteinExistence type="inferred from homology"/>
<keyword evidence="14" id="KW-1185">Reference proteome</keyword>
<evidence type="ECO:0000256" key="6">
    <source>
        <dbReference type="ARBA" id="ARBA00022759"/>
    </source>
</evidence>
<dbReference type="Gene3D" id="3.30.70.270">
    <property type="match status" value="2"/>
</dbReference>
<comment type="caution">
    <text evidence="13">The sequence shown here is derived from an EMBL/GenBank/DDBJ whole genome shotgun (WGS) entry which is preliminary data.</text>
</comment>
<dbReference type="GO" id="GO:0015074">
    <property type="term" value="P:DNA integration"/>
    <property type="evidence" value="ECO:0007669"/>
    <property type="project" value="UniProtKB-KW"/>
</dbReference>
<dbReference type="InterPro" id="IPR021109">
    <property type="entry name" value="Peptidase_aspartic_dom_sf"/>
</dbReference>
<dbReference type="Proteomes" id="UP001221898">
    <property type="component" value="Unassembled WGS sequence"/>
</dbReference>
<comment type="similarity">
    <text evidence="1">Belongs to the beta type-B retroviral polymerase family. HERV class-II K(HML-2) pol subfamily.</text>
</comment>
<name>A0AAD7RNG7_9TELE</name>
<keyword evidence="3" id="KW-0808">Transferase</keyword>
<dbReference type="InterPro" id="IPR043502">
    <property type="entry name" value="DNA/RNA_pol_sf"/>
</dbReference>
<evidence type="ECO:0000256" key="8">
    <source>
        <dbReference type="ARBA" id="ARBA00022884"/>
    </source>
</evidence>
<sequence length="921" mass="99832">MRGNRIEFEAGLAAQGGFSQSAVSAVSPPENGGRQSTREVNNNGAPYCPSSARVKTPKFSGKSDWEAFHAQFELLARAEGWSTDDKALQLAMCLTDDALPCLLLLSPEDRNRYETLVGALQRRFGQCLESGVLRNELSNRSRMPGESLRLLANDIESLTRRAYGHMPSEVQSELARDQFIRALTPLTSGLRPHASHARDPGCAGGVPLRPTGGAQQRSRGGLAPPPPEVDDITVSEPTVVVGRAGDGDSCYVPVTIEGVPCSALVDTGSTVTLVRPDVVPGGTPVEPTAVQLRTVTGELAPLVGKSRLTVTVGGRAVRHPVWIAAVQEPCILGLDFLKATGCQLDLKRGTVRLQEGPAVKMAPVITSTTPPVRLAYAAVSTAGTAHNDPPSPSPMTLPIPLPLYTPNSDVTPPPATSPACSPTSQSAPAQLPQVGEEGLLAAVREVWRKNCDGLDPQQQGQLWQLLRDFQDSFAMSEGEVGRTELVQHDIDTGDAPPIKCRPRRLPLARQEACDKAVWSMQQAGIIEPSDSPWAAAVVMVPKKNGDWRLCADYRPLNDVTRKDSYPLPRIDESLDLVSGSSWFSSLDLRSGYYQVPLSPAARPKTAFCTGRGLWQFRVLSFGLCNAPATFERLMDRVLAGVPREQCLVYLDDILAHGSSFEAALGALRQVLERIRAAGLKLHPEKCRFMQREVTFLGHRVGGEGIGTLAEKVQAITGWPTPTNQAQVKSFVGLASYYRRFVRGFSSVAAPLYQLLQKDRDFVWTEQCQEAFSSLQRALSEAPVLSPPDTTLPFILDTDASGVGAGGVLSQAQGVTCRELQMVDAAEWRRQQEQDTDLRPVLQWVEVQQRPLVDEVAVLSKATKGLWAAFESLRLCDCVLQRAWKEPATGEEKWQVVVPKGLKESVLKAMHGAAGSGHFRGQ</sequence>
<dbReference type="Pfam" id="PF13650">
    <property type="entry name" value="Asp_protease_2"/>
    <property type="match status" value="1"/>
</dbReference>
<dbReference type="AlphaFoldDB" id="A0AAD7RNG7"/>
<dbReference type="PROSITE" id="PS50878">
    <property type="entry name" value="RT_POL"/>
    <property type="match status" value="1"/>
</dbReference>
<evidence type="ECO:0000256" key="2">
    <source>
        <dbReference type="ARBA" id="ARBA00012180"/>
    </source>
</evidence>
<dbReference type="GO" id="GO:0004190">
    <property type="term" value="F:aspartic-type endopeptidase activity"/>
    <property type="evidence" value="ECO:0007669"/>
    <property type="project" value="InterPro"/>
</dbReference>
<dbReference type="InterPro" id="IPR050951">
    <property type="entry name" value="Retrovirus_Pol_polyprotein"/>
</dbReference>
<evidence type="ECO:0000256" key="3">
    <source>
        <dbReference type="ARBA" id="ARBA00022679"/>
    </source>
</evidence>
<dbReference type="Pfam" id="PF17919">
    <property type="entry name" value="RT_RNaseH_2"/>
    <property type="match status" value="1"/>
</dbReference>
<keyword evidence="5" id="KW-0540">Nuclease</keyword>
<dbReference type="EMBL" id="JAINUG010000209">
    <property type="protein sequence ID" value="KAJ8387533.1"/>
    <property type="molecule type" value="Genomic_DNA"/>
</dbReference>
<evidence type="ECO:0000256" key="4">
    <source>
        <dbReference type="ARBA" id="ARBA00022695"/>
    </source>
</evidence>
<evidence type="ECO:0000256" key="7">
    <source>
        <dbReference type="ARBA" id="ARBA00022842"/>
    </source>
</evidence>
<dbReference type="Pfam" id="PF00078">
    <property type="entry name" value="RVT_1"/>
    <property type="match status" value="1"/>
</dbReference>
<feature type="domain" description="Reverse transcriptase" evidence="12">
    <location>
        <begin position="521"/>
        <end position="700"/>
    </location>
</feature>
<dbReference type="GO" id="GO:0003723">
    <property type="term" value="F:RNA binding"/>
    <property type="evidence" value="ECO:0007669"/>
    <property type="project" value="UniProtKB-KW"/>
</dbReference>
<feature type="region of interest" description="Disordered" evidence="11">
    <location>
        <begin position="18"/>
        <end position="47"/>
    </location>
</feature>
<keyword evidence="7" id="KW-0460">Magnesium</keyword>
<dbReference type="GO" id="GO:0016779">
    <property type="term" value="F:nucleotidyltransferase activity"/>
    <property type="evidence" value="ECO:0007669"/>
    <property type="project" value="UniProtKB-KW"/>
</dbReference>
<dbReference type="InterPro" id="IPR043128">
    <property type="entry name" value="Rev_trsase/Diguanyl_cyclase"/>
</dbReference>
<dbReference type="PANTHER" id="PTHR37984">
    <property type="entry name" value="PROTEIN CBG26694"/>
    <property type="match status" value="1"/>
</dbReference>
<feature type="region of interest" description="Disordered" evidence="11">
    <location>
        <begin position="189"/>
        <end position="232"/>
    </location>
</feature>